<feature type="region of interest" description="Disordered" evidence="1">
    <location>
        <begin position="65"/>
        <end position="97"/>
    </location>
</feature>
<organism evidence="3 4">
    <name type="scientific">Dryococelus australis</name>
    <dbReference type="NCBI Taxonomy" id="614101"/>
    <lineage>
        <taxon>Eukaryota</taxon>
        <taxon>Metazoa</taxon>
        <taxon>Ecdysozoa</taxon>
        <taxon>Arthropoda</taxon>
        <taxon>Hexapoda</taxon>
        <taxon>Insecta</taxon>
        <taxon>Pterygota</taxon>
        <taxon>Neoptera</taxon>
        <taxon>Polyneoptera</taxon>
        <taxon>Phasmatodea</taxon>
        <taxon>Verophasmatodea</taxon>
        <taxon>Anareolatae</taxon>
        <taxon>Phasmatidae</taxon>
        <taxon>Eurycanthinae</taxon>
        <taxon>Dryococelus</taxon>
    </lineage>
</organism>
<proteinExistence type="predicted"/>
<dbReference type="Proteomes" id="UP001159363">
    <property type="component" value="Chromosome 4"/>
</dbReference>
<dbReference type="EMBL" id="JARBHB010000005">
    <property type="protein sequence ID" value="KAJ8883688.1"/>
    <property type="molecule type" value="Genomic_DNA"/>
</dbReference>
<evidence type="ECO:0000256" key="2">
    <source>
        <dbReference type="SAM" id="Phobius"/>
    </source>
</evidence>
<reference evidence="3 4" key="1">
    <citation type="submission" date="2023-02" db="EMBL/GenBank/DDBJ databases">
        <title>LHISI_Scaffold_Assembly.</title>
        <authorList>
            <person name="Stuart O.P."/>
            <person name="Cleave R."/>
            <person name="Magrath M.J.L."/>
            <person name="Mikheyev A.S."/>
        </authorList>
    </citation>
    <scope>NUCLEOTIDE SEQUENCE [LARGE SCALE GENOMIC DNA]</scope>
    <source>
        <strain evidence="3">Daus_M_001</strain>
        <tissue evidence="3">Leg muscle</tissue>
    </source>
</reference>
<evidence type="ECO:0000256" key="1">
    <source>
        <dbReference type="SAM" id="MobiDB-lite"/>
    </source>
</evidence>
<name>A0ABQ9HI94_9NEOP</name>
<dbReference type="Gene3D" id="3.30.420.10">
    <property type="entry name" value="Ribonuclease H-like superfamily/Ribonuclease H"/>
    <property type="match status" value="1"/>
</dbReference>
<evidence type="ECO:0008006" key="5">
    <source>
        <dbReference type="Google" id="ProtNLM"/>
    </source>
</evidence>
<dbReference type="InterPro" id="IPR036397">
    <property type="entry name" value="RNaseH_sf"/>
</dbReference>
<keyword evidence="4" id="KW-1185">Reference proteome</keyword>
<accession>A0ABQ9HI94</accession>
<keyword evidence="2" id="KW-0812">Transmembrane</keyword>
<dbReference type="PANTHER" id="PTHR23022">
    <property type="entry name" value="TRANSPOSABLE ELEMENT-RELATED"/>
    <property type="match status" value="1"/>
</dbReference>
<dbReference type="InterPro" id="IPR052338">
    <property type="entry name" value="Transposase_5"/>
</dbReference>
<feature type="transmembrane region" description="Helical" evidence="2">
    <location>
        <begin position="574"/>
        <end position="596"/>
    </location>
</feature>
<sequence length="668" mass="75705">MPLQARHRNDIQPPQTRHLAAIQPPQARRLSTIHQATSGIRQRASIIWPEFVGYLLPARFRSYGAAPERKDGGNGISPRKPTDQRHRRHDSHMRESGYPAGDCTRIALVGNERSNHTRWFAAVLELPRFDIPSTSQGCTIDLRSGDVAGKSKQTLFSVSIVILASSQILLRQREPLHSFMGSPACMLMVGEWDVSQGKPYTPWVGFKLSKFGACIAAEQDCLVPWPQFGLEDASRRLTGVQSNLTQASLDSMTVETLLTVAPPKHNRERYMKTEHGEIKSVDKFKCLGEWIQPNGLDNTANKERVRKLELAYRITQKYYNKKAIYGAECLTMNKNGELRELESLGTYIESNKVLRMETQIASEVIIRMEASAGVYISPDLVKGRLVFCAADNIDFQEDTPYGKVLCIELSACGKEEDACDNHNHATNDENTQEDIDDLFTSVDLCDRHTLQAGFEPVDKEMARGTELSDFDKGVIVGCNLSGLSSRVIARKVNRPKSTVAFVLPTHKPHITTSNKARRLRWCLDRRNCTLEQWKLVLWSDESKFTLFRPDGRVWVWRLPGERLLPECIVPTRKFGGGCVMVWGCFTAFGVGSLVFVRGRMNTETYCIILDNDMLPTLRRFYGMDPCYFQDDNARCHVSRATMQWYANNNVRRFDWPAQSPDLNPIEHL</sequence>
<keyword evidence="2" id="KW-0472">Membrane</keyword>
<evidence type="ECO:0000313" key="3">
    <source>
        <dbReference type="EMBL" id="KAJ8883688.1"/>
    </source>
</evidence>
<comment type="caution">
    <text evidence="3">The sequence shown here is derived from an EMBL/GenBank/DDBJ whole genome shotgun (WGS) entry which is preliminary data.</text>
</comment>
<gene>
    <name evidence="3" type="ORF">PR048_015542</name>
</gene>
<keyword evidence="2" id="KW-1133">Transmembrane helix</keyword>
<evidence type="ECO:0000313" key="4">
    <source>
        <dbReference type="Proteomes" id="UP001159363"/>
    </source>
</evidence>
<dbReference type="PANTHER" id="PTHR23022:SF135">
    <property type="entry name" value="SI:DKEY-77F5.3"/>
    <property type="match status" value="1"/>
</dbReference>
<protein>
    <recommendedName>
        <fullName evidence="5">Transposase</fullName>
    </recommendedName>
</protein>